<accession>A0AAW0CNK5</accession>
<keyword evidence="4" id="KW-1185">Reference proteome</keyword>
<feature type="compositionally biased region" description="Gly residues" evidence="1">
    <location>
        <begin position="519"/>
        <end position="528"/>
    </location>
</feature>
<evidence type="ECO:0000313" key="3">
    <source>
        <dbReference type="EMBL" id="KAK7040128.1"/>
    </source>
</evidence>
<sequence>MKEVVARLWRTLFPLDLSPSIILISFANTIVQTALQASLYTVENKSYTELQALCAAEGPSILEMSSRGRQENIVLLILHIWTFIIIMITFLRPSAIQIPFLFIILGLSVALGFAQYVDSIHIFRSCPGCGSASCGDLPLTQGLWLYTARLVLSVIFFAYYLILLWKFQRKALQKGILWRASTWCTLLLGIEILILSLKTDSGRITTRKSFSSWPFFYIIIAFSIVSPLVSLLLAIMRQRPIDSITVSVSRQNHSSVSLSTRTLKSLPQIPSADVELAVQSVANESNSAHDAMRPVSFGSTKRSSTIQDTESTYPQSKRSSRIQPVRSSMATKSFHTPAGSFRSSHDGDQSQMEGSLPFPSTGARSSRPETPSLHLDIPPSRSSPPPSSNSTPDTVAATSPPAIDISIPSSAIDFSTPPSAYIPIQSGPPPIYPPRDRRDTLGTLGSERTYETLPSYHSRRSTQTLPDMIGTPSTPRFVRLLPPLPPLPAFVSMESLLPSHLTSSSDPLQAGADDEHGDAGGSSDRGGL</sequence>
<protein>
    <submittedName>
        <fullName evidence="3">Uncharacterized protein</fullName>
    </submittedName>
</protein>
<feature type="transmembrane region" description="Helical" evidence="2">
    <location>
        <begin position="143"/>
        <end position="164"/>
    </location>
</feature>
<feature type="compositionally biased region" description="Polar residues" evidence="1">
    <location>
        <begin position="297"/>
        <end position="334"/>
    </location>
</feature>
<evidence type="ECO:0000256" key="1">
    <source>
        <dbReference type="SAM" id="MobiDB-lite"/>
    </source>
</evidence>
<dbReference type="Proteomes" id="UP001383192">
    <property type="component" value="Unassembled WGS sequence"/>
</dbReference>
<feature type="region of interest" description="Disordered" evidence="1">
    <location>
        <begin position="285"/>
        <end position="471"/>
    </location>
</feature>
<feature type="transmembrane region" description="Helical" evidence="2">
    <location>
        <begin position="176"/>
        <end position="195"/>
    </location>
</feature>
<keyword evidence="2" id="KW-0812">Transmembrane</keyword>
<feature type="compositionally biased region" description="Low complexity" evidence="1">
    <location>
        <begin position="388"/>
        <end position="413"/>
    </location>
</feature>
<evidence type="ECO:0000313" key="4">
    <source>
        <dbReference type="Proteomes" id="UP001383192"/>
    </source>
</evidence>
<evidence type="ECO:0000256" key="2">
    <source>
        <dbReference type="SAM" id="Phobius"/>
    </source>
</evidence>
<feature type="transmembrane region" description="Helical" evidence="2">
    <location>
        <begin position="98"/>
        <end position="117"/>
    </location>
</feature>
<name>A0AAW0CNK5_9AGAR</name>
<keyword evidence="2" id="KW-1133">Transmembrane helix</keyword>
<gene>
    <name evidence="3" type="ORF">VNI00_009934</name>
</gene>
<dbReference type="EMBL" id="JAYKXP010000038">
    <property type="protein sequence ID" value="KAK7040128.1"/>
    <property type="molecule type" value="Genomic_DNA"/>
</dbReference>
<proteinExistence type="predicted"/>
<comment type="caution">
    <text evidence="3">The sequence shown here is derived from an EMBL/GenBank/DDBJ whole genome shotgun (WGS) entry which is preliminary data.</text>
</comment>
<dbReference type="AlphaFoldDB" id="A0AAW0CNK5"/>
<feature type="region of interest" description="Disordered" evidence="1">
    <location>
        <begin position="499"/>
        <end position="528"/>
    </location>
</feature>
<organism evidence="3 4">
    <name type="scientific">Paramarasmius palmivorus</name>
    <dbReference type="NCBI Taxonomy" id="297713"/>
    <lineage>
        <taxon>Eukaryota</taxon>
        <taxon>Fungi</taxon>
        <taxon>Dikarya</taxon>
        <taxon>Basidiomycota</taxon>
        <taxon>Agaricomycotina</taxon>
        <taxon>Agaricomycetes</taxon>
        <taxon>Agaricomycetidae</taxon>
        <taxon>Agaricales</taxon>
        <taxon>Marasmiineae</taxon>
        <taxon>Marasmiaceae</taxon>
        <taxon>Paramarasmius</taxon>
    </lineage>
</organism>
<feature type="transmembrane region" description="Helical" evidence="2">
    <location>
        <begin position="215"/>
        <end position="235"/>
    </location>
</feature>
<reference evidence="3 4" key="1">
    <citation type="submission" date="2024-01" db="EMBL/GenBank/DDBJ databases">
        <title>A draft genome for a cacao thread blight-causing isolate of Paramarasmius palmivorus.</title>
        <authorList>
            <person name="Baruah I.K."/>
            <person name="Bukari Y."/>
            <person name="Amoako-Attah I."/>
            <person name="Meinhardt L.W."/>
            <person name="Bailey B.A."/>
            <person name="Cohen S.P."/>
        </authorList>
    </citation>
    <scope>NUCLEOTIDE SEQUENCE [LARGE SCALE GENOMIC DNA]</scope>
    <source>
        <strain evidence="3 4">GH-12</strain>
    </source>
</reference>
<feature type="transmembrane region" description="Helical" evidence="2">
    <location>
        <begin position="73"/>
        <end position="91"/>
    </location>
</feature>
<keyword evidence="2" id="KW-0472">Membrane</keyword>